<name>A0AAD5QJ46_PARTN</name>
<gene>
    <name evidence="2" type="ORF">KIN20_010884</name>
</gene>
<dbReference type="AlphaFoldDB" id="A0AAD5QJ46"/>
<evidence type="ECO:0000313" key="3">
    <source>
        <dbReference type="Proteomes" id="UP001196413"/>
    </source>
</evidence>
<keyword evidence="1" id="KW-1133">Transmembrane helix</keyword>
<reference evidence="2" key="1">
    <citation type="submission" date="2021-06" db="EMBL/GenBank/DDBJ databases">
        <title>Parelaphostrongylus tenuis whole genome reference sequence.</title>
        <authorList>
            <person name="Garwood T.J."/>
            <person name="Larsen P.A."/>
            <person name="Fountain-Jones N.M."/>
            <person name="Garbe J.R."/>
            <person name="Macchietto M.G."/>
            <person name="Kania S.A."/>
            <person name="Gerhold R.W."/>
            <person name="Richards J.E."/>
            <person name="Wolf T.M."/>
        </authorList>
    </citation>
    <scope>NUCLEOTIDE SEQUENCE</scope>
    <source>
        <strain evidence="2">MNPRO001-30</strain>
        <tissue evidence="2">Meninges</tissue>
    </source>
</reference>
<proteinExistence type="predicted"/>
<dbReference type="EMBL" id="JAHQIW010001941">
    <property type="protein sequence ID" value="KAJ1354073.1"/>
    <property type="molecule type" value="Genomic_DNA"/>
</dbReference>
<organism evidence="2 3">
    <name type="scientific">Parelaphostrongylus tenuis</name>
    <name type="common">Meningeal worm</name>
    <dbReference type="NCBI Taxonomy" id="148309"/>
    <lineage>
        <taxon>Eukaryota</taxon>
        <taxon>Metazoa</taxon>
        <taxon>Ecdysozoa</taxon>
        <taxon>Nematoda</taxon>
        <taxon>Chromadorea</taxon>
        <taxon>Rhabditida</taxon>
        <taxon>Rhabditina</taxon>
        <taxon>Rhabditomorpha</taxon>
        <taxon>Strongyloidea</taxon>
        <taxon>Metastrongylidae</taxon>
        <taxon>Parelaphostrongylus</taxon>
    </lineage>
</organism>
<protein>
    <submittedName>
        <fullName evidence="2">Uncharacterized protein</fullName>
    </submittedName>
</protein>
<dbReference type="Proteomes" id="UP001196413">
    <property type="component" value="Unassembled WGS sequence"/>
</dbReference>
<accession>A0AAD5QJ46</accession>
<evidence type="ECO:0000256" key="1">
    <source>
        <dbReference type="SAM" id="Phobius"/>
    </source>
</evidence>
<keyword evidence="1" id="KW-0812">Transmembrane</keyword>
<feature type="transmembrane region" description="Helical" evidence="1">
    <location>
        <begin position="66"/>
        <end position="87"/>
    </location>
</feature>
<comment type="caution">
    <text evidence="2">The sequence shown here is derived from an EMBL/GenBank/DDBJ whole genome shotgun (WGS) entry which is preliminary data.</text>
</comment>
<sequence>MAGCSSLIKSFDSIRNHYNTRSLQQGIGTTRNCYRRDLSQRGTVSSASAIKEIFTTMPVALEHLQFSTFLISLLIKFVVVLGCGVMPQGQGNRQKFRAQFYNFYYENFILAR</sequence>
<evidence type="ECO:0000313" key="2">
    <source>
        <dbReference type="EMBL" id="KAJ1354073.1"/>
    </source>
</evidence>
<keyword evidence="1" id="KW-0472">Membrane</keyword>
<keyword evidence="3" id="KW-1185">Reference proteome</keyword>